<organism evidence="1">
    <name type="scientific">uncultured Caudovirales phage</name>
    <dbReference type="NCBI Taxonomy" id="2100421"/>
    <lineage>
        <taxon>Viruses</taxon>
        <taxon>Duplodnaviria</taxon>
        <taxon>Heunggongvirae</taxon>
        <taxon>Uroviricota</taxon>
        <taxon>Caudoviricetes</taxon>
        <taxon>Peduoviridae</taxon>
        <taxon>Maltschvirus</taxon>
        <taxon>Maltschvirus maltsch</taxon>
    </lineage>
</organism>
<proteinExistence type="predicted"/>
<name>A0A6J5LW47_9CAUD</name>
<dbReference type="EMBL" id="LR796340">
    <property type="protein sequence ID" value="CAB4137333.1"/>
    <property type="molecule type" value="Genomic_DNA"/>
</dbReference>
<reference evidence="1" key="1">
    <citation type="submission" date="2020-04" db="EMBL/GenBank/DDBJ databases">
        <authorList>
            <person name="Chiriac C."/>
            <person name="Salcher M."/>
            <person name="Ghai R."/>
            <person name="Kavagutti S V."/>
        </authorList>
    </citation>
    <scope>NUCLEOTIDE SEQUENCE</scope>
</reference>
<accession>A0A6J5LW47</accession>
<sequence>MPEQLDTTLRTALAQAYCDALANGSIKLFSGALPANCAAADPATTLATGTLPATAATAANGVATRAGTWAFTGGAGAGSGTNATVYRLYRSGGACVAQGTVTITGGGGDMTIDNPNIANGQAGSINTWTRTMQGA</sequence>
<gene>
    <name evidence="1" type="ORF">UFOVP326_21</name>
</gene>
<evidence type="ECO:0000313" key="1">
    <source>
        <dbReference type="EMBL" id="CAB4137333.1"/>
    </source>
</evidence>
<protein>
    <submittedName>
        <fullName evidence="1">Uncharacterized protein</fullName>
    </submittedName>
</protein>